<evidence type="ECO:0000313" key="2">
    <source>
        <dbReference type="EMBL" id="MBS0123164.1"/>
    </source>
</evidence>
<accession>A0A8J7WB11</accession>
<sequence>MRPESPASRTADDQIVWKSAAPAAVPPLRPRVEIAMRDPSDEDDLRQTLRNRGRHLARQDAWDTLAAEIEAADRARLMTTGLMPQAELLAQGARADVVQAAHAAIMRGEPRQASAALTAFQANLEDLPDSAALGYVVGAAHVDAARVWRGASQPDVLSPQRRGGWLRHMQAAARLAERFDPFETDSALMAQLRCAVLDVDPAPAQRVEDDYEDLIDLEPRCPDHMRALGRDLLPRRYGTFERLDAQARRTAHRTRDIWGMGGYAWIWLGAMETDPQAQRRADAGLFREGLRDILDRFGDQHMVNRLAAFTGVTLPSGGEVDDPAMRLSAEFDWIAGERLAELHPRVWADAAAPGRAVSTTAEPEPGSLVMIGKARALSTLAERFAPEMGRSGQLTFGDGGLLRT</sequence>
<organism evidence="2 3">
    <name type="scientific">Thetidibacter halocola</name>
    <dbReference type="NCBI Taxonomy" id="2827239"/>
    <lineage>
        <taxon>Bacteria</taxon>
        <taxon>Pseudomonadati</taxon>
        <taxon>Pseudomonadota</taxon>
        <taxon>Alphaproteobacteria</taxon>
        <taxon>Rhodobacterales</taxon>
        <taxon>Roseobacteraceae</taxon>
        <taxon>Thetidibacter</taxon>
    </lineage>
</organism>
<proteinExistence type="predicted"/>
<evidence type="ECO:0000313" key="3">
    <source>
        <dbReference type="Proteomes" id="UP000681356"/>
    </source>
</evidence>
<evidence type="ECO:0000256" key="1">
    <source>
        <dbReference type="SAM" id="MobiDB-lite"/>
    </source>
</evidence>
<feature type="region of interest" description="Disordered" evidence="1">
    <location>
        <begin position="1"/>
        <end position="22"/>
    </location>
</feature>
<keyword evidence="3" id="KW-1185">Reference proteome</keyword>
<gene>
    <name evidence="2" type="ORF">KB874_03370</name>
</gene>
<reference evidence="2" key="1">
    <citation type="submission" date="2021-04" db="EMBL/GenBank/DDBJ databases">
        <authorList>
            <person name="Yoon J."/>
        </authorList>
    </citation>
    <scope>NUCLEOTIDE SEQUENCE</scope>
    <source>
        <strain evidence="2">KMU-90</strain>
    </source>
</reference>
<protein>
    <submittedName>
        <fullName evidence="2">Uncharacterized protein</fullName>
    </submittedName>
</protein>
<dbReference type="Proteomes" id="UP000681356">
    <property type="component" value="Unassembled WGS sequence"/>
</dbReference>
<name>A0A8J7WB11_9RHOB</name>
<dbReference type="RefSeq" id="WP_212535121.1">
    <property type="nucleotide sequence ID" value="NZ_JAGTUU010000001.1"/>
</dbReference>
<dbReference type="EMBL" id="JAGTUU010000001">
    <property type="protein sequence ID" value="MBS0123164.1"/>
    <property type="molecule type" value="Genomic_DNA"/>
</dbReference>
<comment type="caution">
    <text evidence="2">The sequence shown here is derived from an EMBL/GenBank/DDBJ whole genome shotgun (WGS) entry which is preliminary data.</text>
</comment>
<dbReference type="AlphaFoldDB" id="A0A8J7WB11"/>